<protein>
    <submittedName>
        <fullName evidence="3">Ovule protein</fullName>
    </submittedName>
</protein>
<gene>
    <name evidence="1" type="ORF">EVEC_LOCUS4376</name>
</gene>
<name>A0A0N4V3M9_ENTVE</name>
<evidence type="ECO:0000313" key="1">
    <source>
        <dbReference type="EMBL" id="VDD89625.1"/>
    </source>
</evidence>
<dbReference type="Proteomes" id="UP000274131">
    <property type="component" value="Unassembled WGS sequence"/>
</dbReference>
<dbReference type="EMBL" id="UXUI01007840">
    <property type="protein sequence ID" value="VDD89625.1"/>
    <property type="molecule type" value="Genomic_DNA"/>
</dbReference>
<keyword evidence="2" id="KW-1185">Reference proteome</keyword>
<reference evidence="3" key="1">
    <citation type="submission" date="2017-02" db="UniProtKB">
        <authorList>
            <consortium name="WormBaseParasite"/>
        </authorList>
    </citation>
    <scope>IDENTIFICATION</scope>
</reference>
<dbReference type="OrthoDB" id="5843641at2759"/>
<accession>A0A0N4V3M9</accession>
<sequence>MPLNSACISTGLPVVFLEARMHGCHQAILSQLGFSLDFNQCSVALFSKLNVVLCFYCHLFF</sequence>
<reference evidence="1 2" key="2">
    <citation type="submission" date="2018-10" db="EMBL/GenBank/DDBJ databases">
        <authorList>
            <consortium name="Pathogen Informatics"/>
        </authorList>
    </citation>
    <scope>NUCLEOTIDE SEQUENCE [LARGE SCALE GENOMIC DNA]</scope>
</reference>
<organism evidence="3">
    <name type="scientific">Enterobius vermicularis</name>
    <name type="common">Human pinworm</name>
    <dbReference type="NCBI Taxonomy" id="51028"/>
    <lineage>
        <taxon>Eukaryota</taxon>
        <taxon>Metazoa</taxon>
        <taxon>Ecdysozoa</taxon>
        <taxon>Nematoda</taxon>
        <taxon>Chromadorea</taxon>
        <taxon>Rhabditida</taxon>
        <taxon>Spirurina</taxon>
        <taxon>Oxyuridomorpha</taxon>
        <taxon>Oxyuroidea</taxon>
        <taxon>Oxyuridae</taxon>
        <taxon>Enterobius</taxon>
    </lineage>
</organism>
<evidence type="ECO:0000313" key="2">
    <source>
        <dbReference type="Proteomes" id="UP000274131"/>
    </source>
</evidence>
<evidence type="ECO:0000313" key="3">
    <source>
        <dbReference type="WBParaSite" id="EVEC_0000466801-mRNA-1"/>
    </source>
</evidence>
<proteinExistence type="predicted"/>
<dbReference type="AlphaFoldDB" id="A0A0N4V3M9"/>
<dbReference type="WBParaSite" id="EVEC_0000466801-mRNA-1">
    <property type="protein sequence ID" value="EVEC_0000466801-mRNA-1"/>
    <property type="gene ID" value="EVEC_0000466801"/>
</dbReference>